<evidence type="ECO:0000256" key="3">
    <source>
        <dbReference type="ARBA" id="ARBA00022475"/>
    </source>
</evidence>
<accession>A0A8C6Y317</accession>
<feature type="transmembrane region" description="Helical" evidence="12">
    <location>
        <begin position="80"/>
        <end position="98"/>
    </location>
</feature>
<evidence type="ECO:0000313" key="15">
    <source>
        <dbReference type="Proteomes" id="UP000694559"/>
    </source>
</evidence>
<dbReference type="OMA" id="SRTFSNE"/>
<feature type="transmembrane region" description="Helical" evidence="12">
    <location>
        <begin position="118"/>
        <end position="140"/>
    </location>
</feature>
<keyword evidence="4 11" id="KW-0812">Transmembrane</keyword>
<sequence>YFVTVCILFVRVDHTLSSNTMAGENNSAVTEFFLVGLTENHNLVPICFVIFLLMYLITCMGNLGMISLIQIDSRLHTPMYYFLNNLAFVDFCYSSTITPKTLSNFLNSKKSISFAGCIAQLFSFVLTASVECLLLAVMAYDRYVAICNPLLYTIIMTKNVCTQLVGVTYIMAFIHALAQTISTFRLSFCHSNVINHYFCDIPPLLKLSCSRTFSNEIVLYTFGTFQGAFLVTLISYIYIISAILRMRSAEGRRKAFSTCGSHLAVVCLFYGTTIATYVRPTSTYSPKKDRVVSMLYGILTPMINPMIYSLRNKEVKKALIKAFNMQRAFLRG</sequence>
<keyword evidence="7 12" id="KW-0472">Membrane</keyword>
<dbReference type="Gene3D" id="1.20.1070.10">
    <property type="entry name" value="Rhodopsin 7-helix transmembrane proteins"/>
    <property type="match status" value="1"/>
</dbReference>
<evidence type="ECO:0000256" key="5">
    <source>
        <dbReference type="ARBA" id="ARBA00022989"/>
    </source>
</evidence>
<evidence type="ECO:0000313" key="14">
    <source>
        <dbReference type="Ensembl" id="ENSNNAP00000023798.1"/>
    </source>
</evidence>
<keyword evidence="12" id="KW-0716">Sensory transduction</keyword>
<dbReference type="Proteomes" id="UP000694559">
    <property type="component" value="Unplaced"/>
</dbReference>
<evidence type="ECO:0000256" key="7">
    <source>
        <dbReference type="ARBA" id="ARBA00023136"/>
    </source>
</evidence>
<feature type="transmembrane region" description="Helical" evidence="12">
    <location>
        <begin position="43"/>
        <end position="68"/>
    </location>
</feature>
<dbReference type="FunFam" id="1.10.1220.70:FF:000001">
    <property type="entry name" value="Olfactory receptor"/>
    <property type="match status" value="1"/>
</dbReference>
<name>A0A8C6Y317_NAJNA</name>
<keyword evidence="5 12" id="KW-1133">Transmembrane helix</keyword>
<organism evidence="14 15">
    <name type="scientific">Naja naja</name>
    <name type="common">Indian cobra</name>
    <dbReference type="NCBI Taxonomy" id="35670"/>
    <lineage>
        <taxon>Eukaryota</taxon>
        <taxon>Metazoa</taxon>
        <taxon>Chordata</taxon>
        <taxon>Craniata</taxon>
        <taxon>Vertebrata</taxon>
        <taxon>Euteleostomi</taxon>
        <taxon>Lepidosauria</taxon>
        <taxon>Squamata</taxon>
        <taxon>Bifurcata</taxon>
        <taxon>Unidentata</taxon>
        <taxon>Episquamata</taxon>
        <taxon>Toxicofera</taxon>
        <taxon>Serpentes</taxon>
        <taxon>Colubroidea</taxon>
        <taxon>Elapidae</taxon>
        <taxon>Elapinae</taxon>
        <taxon>Naja</taxon>
    </lineage>
</organism>
<keyword evidence="15" id="KW-1185">Reference proteome</keyword>
<evidence type="ECO:0000256" key="11">
    <source>
        <dbReference type="RuleBase" id="RU000688"/>
    </source>
</evidence>
<reference evidence="14" key="1">
    <citation type="submission" date="2025-08" db="UniProtKB">
        <authorList>
            <consortium name="Ensembl"/>
        </authorList>
    </citation>
    <scope>IDENTIFICATION</scope>
</reference>
<feature type="transmembrane region" description="Helical" evidence="12">
    <location>
        <begin position="160"/>
        <end position="178"/>
    </location>
</feature>
<feature type="transmembrane region" description="Helical" evidence="12">
    <location>
        <begin position="217"/>
        <end position="244"/>
    </location>
</feature>
<comment type="subcellular location">
    <subcellularLocation>
        <location evidence="1 12">Cell membrane</location>
        <topology evidence="1 12">Multi-pass membrane protein</topology>
    </subcellularLocation>
</comment>
<dbReference type="InterPro" id="IPR000276">
    <property type="entry name" value="GPCR_Rhodpsn"/>
</dbReference>
<evidence type="ECO:0000256" key="10">
    <source>
        <dbReference type="ARBA" id="ARBA00023224"/>
    </source>
</evidence>
<protein>
    <recommendedName>
        <fullName evidence="12">Olfactory receptor</fullName>
    </recommendedName>
</protein>
<evidence type="ECO:0000259" key="13">
    <source>
        <dbReference type="PROSITE" id="PS50262"/>
    </source>
</evidence>
<proteinExistence type="inferred from homology"/>
<dbReference type="GO" id="GO:0004930">
    <property type="term" value="F:G protein-coupled receptor activity"/>
    <property type="evidence" value="ECO:0007669"/>
    <property type="project" value="UniProtKB-KW"/>
</dbReference>
<dbReference type="InterPro" id="IPR017452">
    <property type="entry name" value="GPCR_Rhodpsn_7TM"/>
</dbReference>
<dbReference type="OrthoDB" id="9823959at2759"/>
<dbReference type="PANTHER" id="PTHR48018">
    <property type="entry name" value="OLFACTORY RECEPTOR"/>
    <property type="match status" value="1"/>
</dbReference>
<keyword evidence="8 11" id="KW-0675">Receptor</keyword>
<dbReference type="FunFam" id="1.20.1070.10:FF:000003">
    <property type="entry name" value="Olfactory receptor"/>
    <property type="match status" value="1"/>
</dbReference>
<dbReference type="AlphaFoldDB" id="A0A8C6Y317"/>
<evidence type="ECO:0000256" key="4">
    <source>
        <dbReference type="ARBA" id="ARBA00022692"/>
    </source>
</evidence>
<dbReference type="SUPFAM" id="SSF81321">
    <property type="entry name" value="Family A G protein-coupled receptor-like"/>
    <property type="match status" value="1"/>
</dbReference>
<feature type="transmembrane region" description="Helical" evidence="12">
    <location>
        <begin position="290"/>
        <end position="310"/>
    </location>
</feature>
<dbReference type="PROSITE" id="PS50262">
    <property type="entry name" value="G_PROTEIN_RECEP_F1_2"/>
    <property type="match status" value="1"/>
</dbReference>
<dbReference type="InterPro" id="IPR000725">
    <property type="entry name" value="Olfact_rcpt"/>
</dbReference>
<feature type="domain" description="G-protein coupled receptors family 1 profile" evidence="13">
    <location>
        <begin position="61"/>
        <end position="308"/>
    </location>
</feature>
<dbReference type="GO" id="GO:0004984">
    <property type="term" value="F:olfactory receptor activity"/>
    <property type="evidence" value="ECO:0007669"/>
    <property type="project" value="InterPro"/>
</dbReference>
<evidence type="ECO:0000256" key="9">
    <source>
        <dbReference type="ARBA" id="ARBA00023180"/>
    </source>
</evidence>
<evidence type="ECO:0000256" key="2">
    <source>
        <dbReference type="ARBA" id="ARBA00010663"/>
    </source>
</evidence>
<evidence type="ECO:0000256" key="1">
    <source>
        <dbReference type="ARBA" id="ARBA00004651"/>
    </source>
</evidence>
<feature type="transmembrane region" description="Helical" evidence="12">
    <location>
        <begin position="256"/>
        <end position="278"/>
    </location>
</feature>
<keyword evidence="9" id="KW-0325">Glycoprotein</keyword>
<keyword evidence="3 12" id="KW-1003">Cell membrane</keyword>
<keyword evidence="12" id="KW-0552">Olfaction</keyword>
<comment type="similarity">
    <text evidence="2 11">Belongs to the G-protein coupled receptor 1 family.</text>
</comment>
<dbReference type="PRINTS" id="PR00237">
    <property type="entry name" value="GPCRRHODOPSN"/>
</dbReference>
<reference evidence="14" key="2">
    <citation type="submission" date="2025-09" db="UniProtKB">
        <authorList>
            <consortium name="Ensembl"/>
        </authorList>
    </citation>
    <scope>IDENTIFICATION</scope>
</reference>
<dbReference type="GO" id="GO:0005886">
    <property type="term" value="C:plasma membrane"/>
    <property type="evidence" value="ECO:0007669"/>
    <property type="project" value="UniProtKB-SubCell"/>
</dbReference>
<dbReference type="GeneTree" id="ENSGT01140000282552"/>
<keyword evidence="6 11" id="KW-0297">G-protein coupled receptor</keyword>
<dbReference type="Pfam" id="PF13853">
    <property type="entry name" value="7tm_4"/>
    <property type="match status" value="1"/>
</dbReference>
<dbReference type="Ensembl" id="ENSNNAT00000024955.1">
    <property type="protein sequence ID" value="ENSNNAP00000023798.1"/>
    <property type="gene ID" value="ENSNNAG00000015661.1"/>
</dbReference>
<evidence type="ECO:0000256" key="6">
    <source>
        <dbReference type="ARBA" id="ARBA00023040"/>
    </source>
</evidence>
<dbReference type="PRINTS" id="PR00245">
    <property type="entry name" value="OLFACTORYR"/>
</dbReference>
<dbReference type="PROSITE" id="PS00237">
    <property type="entry name" value="G_PROTEIN_RECEP_F1_1"/>
    <property type="match status" value="1"/>
</dbReference>
<evidence type="ECO:0000256" key="8">
    <source>
        <dbReference type="ARBA" id="ARBA00023170"/>
    </source>
</evidence>
<evidence type="ECO:0000256" key="12">
    <source>
        <dbReference type="RuleBase" id="RU363047"/>
    </source>
</evidence>
<keyword evidence="10 11" id="KW-0807">Transducer</keyword>